<evidence type="ECO:0000313" key="2">
    <source>
        <dbReference type="Proteomes" id="UP000245489"/>
    </source>
</evidence>
<proteinExistence type="predicted"/>
<protein>
    <submittedName>
        <fullName evidence="1">Uncharacterized protein</fullName>
    </submittedName>
</protein>
<name>A0A316DMU8_9BACT</name>
<dbReference type="AlphaFoldDB" id="A0A316DMU8"/>
<comment type="caution">
    <text evidence="1">The sequence shown here is derived from an EMBL/GenBank/DDBJ whole genome shotgun (WGS) entry which is preliminary data.</text>
</comment>
<dbReference type="EMBL" id="QGGO01000028">
    <property type="protein sequence ID" value="PWK18892.1"/>
    <property type="molecule type" value="Genomic_DNA"/>
</dbReference>
<evidence type="ECO:0000313" key="1">
    <source>
        <dbReference type="EMBL" id="PWK18892.1"/>
    </source>
</evidence>
<keyword evidence="2" id="KW-1185">Reference proteome</keyword>
<organism evidence="1 2">
    <name type="scientific">Arcicella aurantiaca</name>
    <dbReference type="NCBI Taxonomy" id="591202"/>
    <lineage>
        <taxon>Bacteria</taxon>
        <taxon>Pseudomonadati</taxon>
        <taxon>Bacteroidota</taxon>
        <taxon>Cytophagia</taxon>
        <taxon>Cytophagales</taxon>
        <taxon>Flectobacillaceae</taxon>
        <taxon>Arcicella</taxon>
    </lineage>
</organism>
<dbReference type="RefSeq" id="WP_109744688.1">
    <property type="nucleotide sequence ID" value="NZ_QGGO01000028.1"/>
</dbReference>
<accession>A0A316DMU8</accession>
<dbReference type="OrthoDB" id="934157at2"/>
<sequence length="255" mass="29595">MLITELKHLEIKFETADILPPPFSHQILLSLDFQNDFIDTKFEIAYTYRDELSDEEILDEGFTGEENVAWAGELSNAWKAPILELLAQMPDKPNQKAIQEEQNFLELVLNGKTFGNPKNQEAWEYLLQELSQAVYETYGKELPFALTFKKIDSNKSVSAFDLFLHYTDRRVEAYTEVDSMKRSRSLTWEEASELIGQVFVGDFFPDKASKNEPKSIGKFITIGDGLWYEFTKSLKNPNGNRAYITSLYQRFEEYF</sequence>
<reference evidence="1 2" key="1">
    <citation type="submission" date="2018-05" db="EMBL/GenBank/DDBJ databases">
        <title>Genomic Encyclopedia of Archaeal and Bacterial Type Strains, Phase II (KMG-II): from individual species to whole genera.</title>
        <authorList>
            <person name="Goeker M."/>
        </authorList>
    </citation>
    <scope>NUCLEOTIDE SEQUENCE [LARGE SCALE GENOMIC DNA]</scope>
    <source>
        <strain evidence="1 2">DSM 22214</strain>
    </source>
</reference>
<gene>
    <name evidence="1" type="ORF">LV89_04027</name>
</gene>
<dbReference type="Proteomes" id="UP000245489">
    <property type="component" value="Unassembled WGS sequence"/>
</dbReference>